<evidence type="ECO:0000256" key="2">
    <source>
        <dbReference type="ARBA" id="ARBA00022801"/>
    </source>
</evidence>
<protein>
    <submittedName>
        <fullName evidence="5">Acetylornithine deacetylase/succinyl-diaminopimelate desuccinylase-like protein</fullName>
    </submittedName>
</protein>
<keyword evidence="3" id="KW-0732">Signal</keyword>
<dbReference type="InterPro" id="IPR036264">
    <property type="entry name" value="Bact_exopeptidase_dim_dom"/>
</dbReference>
<keyword evidence="1" id="KW-0479">Metal-binding</keyword>
<name>A0A7X0U7F5_9BURK</name>
<dbReference type="InterPro" id="IPR050072">
    <property type="entry name" value="Peptidase_M20A"/>
</dbReference>
<dbReference type="SUPFAM" id="SSF53187">
    <property type="entry name" value="Zn-dependent exopeptidases"/>
    <property type="match status" value="1"/>
</dbReference>
<feature type="chain" id="PRO_5031548936" evidence="3">
    <location>
        <begin position="32"/>
        <end position="454"/>
    </location>
</feature>
<keyword evidence="2" id="KW-0378">Hydrolase</keyword>
<dbReference type="SUPFAM" id="SSF55031">
    <property type="entry name" value="Bacterial exopeptidase dimerisation domain"/>
    <property type="match status" value="1"/>
</dbReference>
<dbReference type="Gene3D" id="3.30.70.360">
    <property type="match status" value="1"/>
</dbReference>
<dbReference type="Gene3D" id="3.40.630.10">
    <property type="entry name" value="Zn peptidases"/>
    <property type="match status" value="1"/>
</dbReference>
<evidence type="ECO:0000256" key="3">
    <source>
        <dbReference type="SAM" id="SignalP"/>
    </source>
</evidence>
<dbReference type="RefSeq" id="WP_184855321.1">
    <property type="nucleotide sequence ID" value="NZ_JACHLK010000001.1"/>
</dbReference>
<dbReference type="EMBL" id="JACHLK010000001">
    <property type="protein sequence ID" value="MBB6557908.1"/>
    <property type="molecule type" value="Genomic_DNA"/>
</dbReference>
<dbReference type="PANTHER" id="PTHR43808">
    <property type="entry name" value="ACETYLORNITHINE DEACETYLASE"/>
    <property type="match status" value="1"/>
</dbReference>
<evidence type="ECO:0000313" key="5">
    <source>
        <dbReference type="EMBL" id="MBB6557908.1"/>
    </source>
</evidence>
<dbReference type="GO" id="GO:0016787">
    <property type="term" value="F:hydrolase activity"/>
    <property type="evidence" value="ECO:0007669"/>
    <property type="project" value="UniProtKB-KW"/>
</dbReference>
<evidence type="ECO:0000313" key="6">
    <source>
        <dbReference type="Proteomes" id="UP000575083"/>
    </source>
</evidence>
<feature type="signal peptide" evidence="3">
    <location>
        <begin position="1"/>
        <end position="31"/>
    </location>
</feature>
<feature type="domain" description="Peptidase M20 dimerisation" evidence="4">
    <location>
        <begin position="234"/>
        <end position="335"/>
    </location>
</feature>
<dbReference type="Proteomes" id="UP000575083">
    <property type="component" value="Unassembled WGS sequence"/>
</dbReference>
<dbReference type="GO" id="GO:0046872">
    <property type="term" value="F:metal ion binding"/>
    <property type="evidence" value="ECO:0007669"/>
    <property type="project" value="UniProtKB-KW"/>
</dbReference>
<dbReference type="AlphaFoldDB" id="A0A7X0U7F5"/>
<organism evidence="5 6">
    <name type="scientific">Acidovorax soli</name>
    <dbReference type="NCBI Taxonomy" id="592050"/>
    <lineage>
        <taxon>Bacteria</taxon>
        <taxon>Pseudomonadati</taxon>
        <taxon>Pseudomonadota</taxon>
        <taxon>Betaproteobacteria</taxon>
        <taxon>Burkholderiales</taxon>
        <taxon>Comamonadaceae</taxon>
        <taxon>Acidovorax</taxon>
    </lineage>
</organism>
<gene>
    <name evidence="5" type="ORF">HNP48_000572</name>
</gene>
<proteinExistence type="predicted"/>
<keyword evidence="6" id="KW-1185">Reference proteome</keyword>
<accession>A0A7X0U7F5</accession>
<comment type="caution">
    <text evidence="5">The sequence shown here is derived from an EMBL/GenBank/DDBJ whole genome shotgun (WGS) entry which is preliminary data.</text>
</comment>
<sequence>MNPSCSSRRFTFAASAIALSVAALVGGGAHAQGVAPTPTQLRPAVDQAYTQLMAAPQIQKLLEAVKADHERATGDLKMLTEIEAPPFKEQKRAEAFLARMKALGLTSAAIDAEGNVVGVRKGTGQGPKLVVSAHMDTVFPAGTDVKVKERDGRLYAPGISDNTRGLAVLLSWLKVLNDHRIATVGDLVFVGNVGEEELGNLRGMKHLFAEHLDIDGLVALEPAPDGTVLMQGTGSHRHEVTFKGPGGHSFAAFGQVPSAIHGMGRAIAKISEIRTPTNPKTTFTVGTVGGGTSVNTIAPDARMAVDIRSDAMEPLLATEKQVLAAVDEAVAEENKRWGVNTLSASTKLIGDRPGGRTPVDAIMVEAAVRANTAFGHKTVLSGASTDANVPMSLGIPAIVIGGGGKTGGFHALSEWIDLTDAWKGAQNSLVTVLGLVGVQGVSAPLLEKRAPRSK</sequence>
<dbReference type="Pfam" id="PF01546">
    <property type="entry name" value="Peptidase_M20"/>
    <property type="match status" value="1"/>
</dbReference>
<reference evidence="5 6" key="1">
    <citation type="submission" date="2020-08" db="EMBL/GenBank/DDBJ databases">
        <title>Functional genomics of gut bacteria from endangered species of beetles.</title>
        <authorList>
            <person name="Carlos-Shanley C."/>
        </authorList>
    </citation>
    <scope>NUCLEOTIDE SEQUENCE [LARGE SCALE GENOMIC DNA]</scope>
    <source>
        <strain evidence="5 6">S00198</strain>
    </source>
</reference>
<evidence type="ECO:0000259" key="4">
    <source>
        <dbReference type="Pfam" id="PF07687"/>
    </source>
</evidence>
<dbReference type="InterPro" id="IPR002933">
    <property type="entry name" value="Peptidase_M20"/>
</dbReference>
<dbReference type="InterPro" id="IPR011650">
    <property type="entry name" value="Peptidase_M20_dimer"/>
</dbReference>
<dbReference type="PANTHER" id="PTHR43808:SF17">
    <property type="entry name" value="PEPTIDASE M20"/>
    <property type="match status" value="1"/>
</dbReference>
<dbReference type="Pfam" id="PF07687">
    <property type="entry name" value="M20_dimer"/>
    <property type="match status" value="1"/>
</dbReference>
<evidence type="ECO:0000256" key="1">
    <source>
        <dbReference type="ARBA" id="ARBA00022723"/>
    </source>
</evidence>